<accession>A0AA35KLX9</accession>
<evidence type="ECO:0000313" key="1">
    <source>
        <dbReference type="EMBL" id="CAI5779714.1"/>
    </source>
</evidence>
<evidence type="ECO:0000313" key="2">
    <source>
        <dbReference type="Proteomes" id="UP001178461"/>
    </source>
</evidence>
<name>A0AA35KLX9_9SAUR</name>
<reference evidence="1" key="1">
    <citation type="submission" date="2022-12" db="EMBL/GenBank/DDBJ databases">
        <authorList>
            <person name="Alioto T."/>
            <person name="Alioto T."/>
            <person name="Gomez Garrido J."/>
        </authorList>
    </citation>
    <scope>NUCLEOTIDE SEQUENCE</scope>
</reference>
<protein>
    <submittedName>
        <fullName evidence="1">Uncharacterized protein</fullName>
    </submittedName>
</protein>
<gene>
    <name evidence="1" type="ORF">PODLI_1B008922</name>
</gene>
<dbReference type="AlphaFoldDB" id="A0AA35KLX9"/>
<dbReference type="EMBL" id="OX395132">
    <property type="protein sequence ID" value="CAI5779714.1"/>
    <property type="molecule type" value="Genomic_DNA"/>
</dbReference>
<dbReference type="Proteomes" id="UP001178461">
    <property type="component" value="Chromosome 7"/>
</dbReference>
<organism evidence="1 2">
    <name type="scientific">Podarcis lilfordi</name>
    <name type="common">Lilford's wall lizard</name>
    <dbReference type="NCBI Taxonomy" id="74358"/>
    <lineage>
        <taxon>Eukaryota</taxon>
        <taxon>Metazoa</taxon>
        <taxon>Chordata</taxon>
        <taxon>Craniata</taxon>
        <taxon>Vertebrata</taxon>
        <taxon>Euteleostomi</taxon>
        <taxon>Lepidosauria</taxon>
        <taxon>Squamata</taxon>
        <taxon>Bifurcata</taxon>
        <taxon>Unidentata</taxon>
        <taxon>Episquamata</taxon>
        <taxon>Laterata</taxon>
        <taxon>Lacertibaenia</taxon>
        <taxon>Lacertidae</taxon>
        <taxon>Podarcis</taxon>
    </lineage>
</organism>
<keyword evidence="2" id="KW-1185">Reference proteome</keyword>
<proteinExistence type="predicted"/>
<sequence length="123" mass="13676">MHEKKQISGYYHCASSINACPTIPEDHKNKEQPGDAPKQNILGVHLKGSMCDNTRKKPRDDYLAVQRDYKVAGNLDGDASTSEENGMTKIDTKTRAKRQTFSADRELCSKSVPELLPALKAKD</sequence>